<keyword evidence="5 10" id="KW-0472">Membrane</keyword>
<dbReference type="Pfam" id="PF00015">
    <property type="entry name" value="MCPsignal"/>
    <property type="match status" value="1"/>
</dbReference>
<gene>
    <name evidence="13" type="ORF">ACFOZ5_07210</name>
</gene>
<protein>
    <submittedName>
        <fullName evidence="13">Methyl-accepting chemotaxis protein</fullName>
    </submittedName>
</protein>
<evidence type="ECO:0000313" key="14">
    <source>
        <dbReference type="Proteomes" id="UP001595798"/>
    </source>
</evidence>
<evidence type="ECO:0000256" key="1">
    <source>
        <dbReference type="ARBA" id="ARBA00004370"/>
    </source>
</evidence>
<accession>A0ABV8QGA1</accession>
<feature type="domain" description="HAMP" evidence="12">
    <location>
        <begin position="212"/>
        <end position="264"/>
    </location>
</feature>
<keyword evidence="14" id="KW-1185">Reference proteome</keyword>
<dbReference type="InterPro" id="IPR004090">
    <property type="entry name" value="Chemotax_Me-accpt_rcpt"/>
</dbReference>
<dbReference type="Gene3D" id="6.10.340.10">
    <property type="match status" value="1"/>
</dbReference>
<keyword evidence="2" id="KW-0145">Chemotaxis</keyword>
<evidence type="ECO:0000256" key="8">
    <source>
        <dbReference type="PROSITE-ProRule" id="PRU00284"/>
    </source>
</evidence>
<dbReference type="CDD" id="cd06225">
    <property type="entry name" value="HAMP"/>
    <property type="match status" value="1"/>
</dbReference>
<dbReference type="RefSeq" id="WP_379886342.1">
    <property type="nucleotide sequence ID" value="NZ_JBHSDI010000010.1"/>
</dbReference>
<evidence type="ECO:0000256" key="5">
    <source>
        <dbReference type="ARBA" id="ARBA00023136"/>
    </source>
</evidence>
<keyword evidence="3 10" id="KW-0812">Transmembrane</keyword>
<dbReference type="PROSITE" id="PS50885">
    <property type="entry name" value="HAMP"/>
    <property type="match status" value="1"/>
</dbReference>
<dbReference type="CDD" id="cd11386">
    <property type="entry name" value="MCP_signal"/>
    <property type="match status" value="1"/>
</dbReference>
<evidence type="ECO:0000256" key="3">
    <source>
        <dbReference type="ARBA" id="ARBA00022692"/>
    </source>
</evidence>
<name>A0ABV8QGA1_9GAMM</name>
<keyword evidence="4 10" id="KW-1133">Transmembrane helix</keyword>
<evidence type="ECO:0000256" key="9">
    <source>
        <dbReference type="SAM" id="MobiDB-lite"/>
    </source>
</evidence>
<organism evidence="13 14">
    <name type="scientific">Marinobacter lacisalsi</name>
    <dbReference type="NCBI Taxonomy" id="475979"/>
    <lineage>
        <taxon>Bacteria</taxon>
        <taxon>Pseudomonadati</taxon>
        <taxon>Pseudomonadota</taxon>
        <taxon>Gammaproteobacteria</taxon>
        <taxon>Pseudomonadales</taxon>
        <taxon>Marinobacteraceae</taxon>
        <taxon>Marinobacter</taxon>
    </lineage>
</organism>
<reference evidence="14" key="1">
    <citation type="journal article" date="2019" name="Int. J. Syst. Evol. Microbiol.">
        <title>The Global Catalogue of Microorganisms (GCM) 10K type strain sequencing project: providing services to taxonomists for standard genome sequencing and annotation.</title>
        <authorList>
            <consortium name="The Broad Institute Genomics Platform"/>
            <consortium name="The Broad Institute Genome Sequencing Center for Infectious Disease"/>
            <person name="Wu L."/>
            <person name="Ma J."/>
        </authorList>
    </citation>
    <scope>NUCLEOTIDE SEQUENCE [LARGE SCALE GENOMIC DNA]</scope>
    <source>
        <strain evidence="14">CECT 7297</strain>
    </source>
</reference>
<evidence type="ECO:0000256" key="7">
    <source>
        <dbReference type="ARBA" id="ARBA00029447"/>
    </source>
</evidence>
<dbReference type="EMBL" id="JBHSDI010000010">
    <property type="protein sequence ID" value="MFC4258817.1"/>
    <property type="molecule type" value="Genomic_DNA"/>
</dbReference>
<dbReference type="PANTHER" id="PTHR32089">
    <property type="entry name" value="METHYL-ACCEPTING CHEMOTAXIS PROTEIN MCPB"/>
    <property type="match status" value="1"/>
</dbReference>
<dbReference type="Proteomes" id="UP001595798">
    <property type="component" value="Unassembled WGS sequence"/>
</dbReference>
<dbReference type="PRINTS" id="PR00260">
    <property type="entry name" value="CHEMTRNSDUCR"/>
</dbReference>
<dbReference type="SMART" id="SM00283">
    <property type="entry name" value="MA"/>
    <property type="match status" value="1"/>
</dbReference>
<evidence type="ECO:0000259" key="11">
    <source>
        <dbReference type="PROSITE" id="PS50111"/>
    </source>
</evidence>
<comment type="subcellular location">
    <subcellularLocation>
        <location evidence="1">Membrane</location>
    </subcellularLocation>
</comment>
<keyword evidence="6 8" id="KW-0807">Transducer</keyword>
<proteinExistence type="inferred from homology"/>
<evidence type="ECO:0000313" key="13">
    <source>
        <dbReference type="EMBL" id="MFC4258817.1"/>
    </source>
</evidence>
<comment type="caution">
    <text evidence="13">The sequence shown here is derived from an EMBL/GenBank/DDBJ whole genome shotgun (WGS) entry which is preliminary data.</text>
</comment>
<evidence type="ECO:0000256" key="6">
    <source>
        <dbReference type="ARBA" id="ARBA00023224"/>
    </source>
</evidence>
<feature type="transmembrane region" description="Helical" evidence="10">
    <location>
        <begin position="12"/>
        <end position="33"/>
    </location>
</feature>
<dbReference type="SMART" id="SM00304">
    <property type="entry name" value="HAMP"/>
    <property type="match status" value="1"/>
</dbReference>
<dbReference type="PROSITE" id="PS50111">
    <property type="entry name" value="CHEMOTAXIS_TRANSDUC_2"/>
    <property type="match status" value="1"/>
</dbReference>
<sequence length="543" mass="59448">MALFSRSILARVLSVVVAANLLVAICALVYFSYSLNSNREYHALASEEMVHALEAENILNHFKTQVQEWKNVLIRGKDDNQRTKYWRQFQEQEAAIQRALDTLIPQLAEGEARTLMGQFRDAHQQMGRAYRKGFEDFTEADYDHRAGDQAVQGIDREPAQLIDEASSLIREQALNHASELNQSVSRNTTLIGALMFLSIAAGTVICILIISHTVVRPVRTLTGQLHRLSEGDLSDPATLKRQDELGRLADAARSLHAFLADTGALMGRFAEQLATTSNSIRTNAQAVSDHSEQSHQRIEQIATAMNEMSATAQDVANHATSVSTETREATAEAADVDNRTQQATHSMGRLSDQIRQSAETVERLAGDGRKVSEVMGVIREIADQTNLLALNAAIEAARAGEAGRGFAVVADEVRSLAAKTQQATTRIDEIVETIARGSNDATEFMRASEIVAGETSEAVGAVRETLAGINNRMKQISDATIQVATAAEEQTSVSDDINRNVNEVAETADGMRTSAEQNLRRVPELETMARDARELASRIRQKG</sequence>
<feature type="region of interest" description="Disordered" evidence="9">
    <location>
        <begin position="325"/>
        <end position="349"/>
    </location>
</feature>
<dbReference type="InterPro" id="IPR003660">
    <property type="entry name" value="HAMP_dom"/>
</dbReference>
<dbReference type="Pfam" id="PF00672">
    <property type="entry name" value="HAMP"/>
    <property type="match status" value="1"/>
</dbReference>
<evidence type="ECO:0000256" key="4">
    <source>
        <dbReference type="ARBA" id="ARBA00022989"/>
    </source>
</evidence>
<comment type="similarity">
    <text evidence="7">Belongs to the methyl-accepting chemotaxis (MCP) protein family.</text>
</comment>
<dbReference type="PANTHER" id="PTHR32089:SF120">
    <property type="entry name" value="METHYL-ACCEPTING CHEMOTAXIS PROTEIN TLPQ"/>
    <property type="match status" value="1"/>
</dbReference>
<evidence type="ECO:0000256" key="2">
    <source>
        <dbReference type="ARBA" id="ARBA00022500"/>
    </source>
</evidence>
<dbReference type="SUPFAM" id="SSF58104">
    <property type="entry name" value="Methyl-accepting chemotaxis protein (MCP) signaling domain"/>
    <property type="match status" value="1"/>
</dbReference>
<dbReference type="Gene3D" id="1.10.287.950">
    <property type="entry name" value="Methyl-accepting chemotaxis protein"/>
    <property type="match status" value="1"/>
</dbReference>
<feature type="domain" description="Methyl-accepting transducer" evidence="11">
    <location>
        <begin position="269"/>
        <end position="505"/>
    </location>
</feature>
<feature type="transmembrane region" description="Helical" evidence="10">
    <location>
        <begin position="190"/>
        <end position="210"/>
    </location>
</feature>
<evidence type="ECO:0000259" key="12">
    <source>
        <dbReference type="PROSITE" id="PS50885"/>
    </source>
</evidence>
<evidence type="ECO:0000256" key="10">
    <source>
        <dbReference type="SAM" id="Phobius"/>
    </source>
</evidence>
<dbReference type="InterPro" id="IPR004089">
    <property type="entry name" value="MCPsignal_dom"/>
</dbReference>